<accession>A0ABY1NMP2</accession>
<dbReference type="EMBL" id="FXTY01000002">
    <property type="protein sequence ID" value="SMP13799.1"/>
    <property type="molecule type" value="Genomic_DNA"/>
</dbReference>
<keyword evidence="3" id="KW-1185">Reference proteome</keyword>
<gene>
    <name evidence="2" type="ORF">SAMN06265373_102584</name>
</gene>
<dbReference type="Proteomes" id="UP001157961">
    <property type="component" value="Unassembled WGS sequence"/>
</dbReference>
<evidence type="ECO:0000313" key="2">
    <source>
        <dbReference type="EMBL" id="SMP13799.1"/>
    </source>
</evidence>
<sequence length="108" mass="11561">MATKKPKPAAATKGRSVHLVTGHPPLTPKATALPDLAGFCAGCSKDCVPERGKSDHVCPLKLECVLSTQGLCCTSPVRDSLRESKMIVGKYEQLGTHEIQDHELVVLQ</sequence>
<evidence type="ECO:0000313" key="3">
    <source>
        <dbReference type="Proteomes" id="UP001157961"/>
    </source>
</evidence>
<protein>
    <submittedName>
        <fullName evidence="2">Uncharacterized protein</fullName>
    </submittedName>
</protein>
<feature type="region of interest" description="Disordered" evidence="1">
    <location>
        <begin position="1"/>
        <end position="20"/>
    </location>
</feature>
<proteinExistence type="predicted"/>
<name>A0ABY1NMP2_9RHOB</name>
<reference evidence="2 3" key="1">
    <citation type="submission" date="2017-05" db="EMBL/GenBank/DDBJ databases">
        <authorList>
            <person name="Varghese N."/>
            <person name="Submissions S."/>
        </authorList>
    </citation>
    <scope>NUCLEOTIDE SEQUENCE [LARGE SCALE GENOMIC DNA]</scope>
    <source>
        <strain evidence="2 3">DSM 29734</strain>
    </source>
</reference>
<comment type="caution">
    <text evidence="2">The sequence shown here is derived from an EMBL/GenBank/DDBJ whole genome shotgun (WGS) entry which is preliminary data.</text>
</comment>
<organism evidence="2 3">
    <name type="scientific">Shimia sagamensis</name>
    <dbReference type="NCBI Taxonomy" id="1566352"/>
    <lineage>
        <taxon>Bacteria</taxon>
        <taxon>Pseudomonadati</taxon>
        <taxon>Pseudomonadota</taxon>
        <taxon>Alphaproteobacteria</taxon>
        <taxon>Rhodobacterales</taxon>
        <taxon>Roseobacteraceae</taxon>
    </lineage>
</organism>
<evidence type="ECO:0000256" key="1">
    <source>
        <dbReference type="SAM" id="MobiDB-lite"/>
    </source>
</evidence>